<dbReference type="Proteomes" id="UP001231649">
    <property type="component" value="Chromosome 11"/>
</dbReference>
<evidence type="ECO:0000313" key="1">
    <source>
        <dbReference type="EMBL" id="KAJ8733105.1"/>
    </source>
</evidence>
<name>A0ACC2R4T5_9NEOP</name>
<sequence>MDRLSHLRGEAGGSRDSTLDTTSPPSESFMTANESSSKYFSLSEVDSVDSTFDISSIKDVSLASTTTDSEGTITNADELISNLSPIGKKSDMLDSYKIGKQISAANILSGGVDIFDDNDDNSYDGDELVIDDNVDDKSNLELKQSEEMEFKSDENMIDSTTTLINEEADIASKDTEVVLQIDGKNVDAIDIGNGLYLYRKEGQEELAAVQIIDDDQQQTSIKFLKVRENVEGNLEVYEEIEIEVPKEVPAKEGKLADKKISSHVPIKDINKVISESACNKVAERKIQTPRKEPILSTKITEVELEVKKEPSPEGKSEVNINGKMMKFSESRKSPVIGSFTPMTYHSTPNKEPRPLTKTMVDQQLHPNRHSDNVKKTIEVHTDSCKQRTPETPTKNKDDDDCKTNEMSESPEKVLVIDETVEKVIEAEETEKESVEVKNIDTDVSKPLEKSTDEVLKENPVPNDTSIPIEQHNIIDSTEKDATKEKSIFTENIQTEIVNEEKNEEMSRPIDDIEESMDEDLVIVETDVETEVDKDENKSEELIKTTEDEPKTDDLLNSEKSETNTEKLIEVIESESQSKDLVKVDKNEVKPEELVKADDDNQAKIHEDVQKSQPEVITSEPIQVVNKVVEIDVTDNNDKAIVKDNTQCDSQDETKVEEIIYDISDQDNDEIIIIDDSELDETRIIETTATDDKDEADDENSNGNDQEKDTNIAKKIENETKIKENVQDNKTAPENIQTKLNSAVIFDMPKEQMKKPEASPFAEMVKNNQSKIPIAKPDTNKEMAKQDTNKEINKPDTNKETVKPGTNKEINKPDTNKEITKPDTNKEVFKPAANSKEILIAKPSTLVDFKVGQVASKPEPTKDTDKESKSELKPEPSKETSIAIKEFSKDNRNKELSPAPGIPQELQKPVKDQKNPPLPEAAPLRLNKTPIHISPPIAKIEKPLLKKENNMLEKSPKKEAKKSIPIAESQFKVLPMEVDSTTNVKVDASRKSSASSDKVIIKDVKEQKPNTQEASGSSSELKRQLVNKKDEKQEIQITPKASTSREVNVKDVKVSPVPKEEQPSCSGTQDVSSTSTDSPNDNRNEGEDDSEEPKPGGSKKAVPFGKWTATNRKEFLDKIKNRNTVVTPAVPSTSSNQLKNSNDLNRRDVLQKIDSQRQQSSNAAALAKTQEGNKANKNETAFVSKASISQSKDNNTQESKIPLKVETAKETSEPVAAKAPVKSNIPNDSHNEDVSQAAVATSLKKDAQRTEVNYQDLIDKTIEDMIHRTVGSSKPGQDEPNQNSAKDCNAPPTGKFPANYQPTDQATLDEIEMKMNELHGIPFIERPPHELPVVPLAEPKPKTYTKADKEKPTLIKSTKIPNLLPFANKIQQKITKENIIEVDSEDEIIEHEPITGDIDINKKSVAAKLPPKEKALSYATTDKSNSDAGKIEPIITEKDFDKFARRNSITYENCLTMNFDSKDSHNVVQKVVEKDPYPKTYSRNDVARVDPKSKMAHKYQNVRQPVQPVKVHPPNKLGSAEDSSSRNQSKLQKAYQSALSAKRQKECPITIIEDKPVKVVFMDNMEFVPSSLNIQGQQLSPAKKLVTEPDNFTLSTLDSLDSDALDSTDDAKCLEEVKTKTKHQRKQVLTPVDEPELELIEPKDLGLEVSPKKKRKTEDDKTDKNLKYPVRKKYYLLGSNTTAEDKFTHTEVIKNPLKETVNRNDNGVAHKNTVSAIDSLVKAAELLEHSENLNIIDSPTPDSQQSTPVKRGRGRPRKYPLPEGAVPDKNKVPSPQKKPRLIDAKVPKRDPVTTDDDDDDEDSDGQIIKENWTMGKINENIVCPICNKLFRTENVVFKHVKHCTGPSPSRSGSDKRSPRRMRPSQESDSKSQGSKSDDMDLDDDKPLVVRKETPKKRKSKDSVSKSEDKDDVIVIEDTPPVKDKAEKREKEVDDRKIHESRKPRAKIFPKTNDLICEFCGKTFRQLSYLVSHKLQHKKDDPKKVEIEAPVASKTVYSCEVCKKEFRKLHHLVQHRIIHNPSSEPARSLRKSSSEHSDTKIEKEPGTSKLSEDPSAGFRCEPCDKSFRKLHHLVEHRETHDGINRQKTTPAVVPNNVEKIEKVEKPVTLHQCEVCKKTFRKLHHLIEHKEQHVETSSEKSDDKSVKSSLSTRDIIHECSLCYMVFPNEHSLNKHTIICQRKKRQSKQAKPAEECEATAELVEDASENPKIEEKLDDIDSPKLVIIEDIKEDEHKMEVVENIELPKEIPKAAAELPVDVIKEIEKEVEPLPQKMDVNPVEPPVTPTKRDFSETVVFKAEVKPEVPEKIKKVEIKETNKVHETPKKKISNKEKSTSSASKRLKTTVPVAVPEDPKPAVESSDDDEVRYMLNPNFKVEEPAEEKVFMKVRANKRSSLQIERPNSKDLVKRRTSLQHPPKIPRLKPKAVEPNPVAVKQVAKAPKLEPVPSTPSTDSDDSDTVKYSFPKTIPEKATKPAQERTPKTIEKKIVKKTLADKRKSLSGIAKRKSLGKVVTAKHKPSPMKQIKRRTLEVEHRCDCGQLFSSAALLARHTSLAHTPPRIRRRRSPAPDEPVTKPASQLASKPAGEATSKPASKPASEPVSKAAASKPASEAAGKAASKAAPRKSSVTDKPKQAPAKRKSSARSDSSASTNTKPNKSETKPTRKSLDKETKTPAATRKPKPEKSEAKSSIKPKRTPAHRGVPVPEKMRKLMQKNNK</sequence>
<dbReference type="EMBL" id="CM056787">
    <property type="protein sequence ID" value="KAJ8733105.1"/>
    <property type="molecule type" value="Genomic_DNA"/>
</dbReference>
<gene>
    <name evidence="1" type="ORF">PYW08_001403</name>
</gene>
<keyword evidence="2" id="KW-1185">Reference proteome</keyword>
<comment type="caution">
    <text evidence="1">The sequence shown here is derived from an EMBL/GenBank/DDBJ whole genome shotgun (WGS) entry which is preliminary data.</text>
</comment>
<accession>A0ACC2R4T5</accession>
<protein>
    <submittedName>
        <fullName evidence="1">Uncharacterized protein</fullName>
    </submittedName>
</protein>
<proteinExistence type="predicted"/>
<evidence type="ECO:0000313" key="2">
    <source>
        <dbReference type="Proteomes" id="UP001231649"/>
    </source>
</evidence>
<reference evidence="1" key="1">
    <citation type="submission" date="2023-03" db="EMBL/GenBank/DDBJ databases">
        <title>Chromosome-level genomes of two armyworms, Mythimna separata and Mythimna loreyi, provide insights into the biosynthesis and reception of sex pheromones.</title>
        <authorList>
            <person name="Zhao H."/>
        </authorList>
    </citation>
    <scope>NUCLEOTIDE SEQUENCE</scope>
    <source>
        <strain evidence="1">BeijingLab</strain>
    </source>
</reference>
<organism evidence="1 2">
    <name type="scientific">Mythimna loreyi</name>
    <dbReference type="NCBI Taxonomy" id="667449"/>
    <lineage>
        <taxon>Eukaryota</taxon>
        <taxon>Metazoa</taxon>
        <taxon>Ecdysozoa</taxon>
        <taxon>Arthropoda</taxon>
        <taxon>Hexapoda</taxon>
        <taxon>Insecta</taxon>
        <taxon>Pterygota</taxon>
        <taxon>Neoptera</taxon>
        <taxon>Endopterygota</taxon>
        <taxon>Lepidoptera</taxon>
        <taxon>Glossata</taxon>
        <taxon>Ditrysia</taxon>
        <taxon>Noctuoidea</taxon>
        <taxon>Noctuidae</taxon>
        <taxon>Noctuinae</taxon>
        <taxon>Hadenini</taxon>
        <taxon>Mythimna</taxon>
    </lineage>
</organism>